<dbReference type="GO" id="GO:0003723">
    <property type="term" value="F:RNA binding"/>
    <property type="evidence" value="ECO:0007669"/>
    <property type="project" value="UniProtKB-KW"/>
</dbReference>
<dbReference type="EMBL" id="WIGO01000046">
    <property type="protein sequence ID" value="KAF6834716.1"/>
    <property type="molecule type" value="Genomic_DNA"/>
</dbReference>
<dbReference type="GO" id="GO:0030422">
    <property type="term" value="P:siRNA processing"/>
    <property type="evidence" value="ECO:0007669"/>
    <property type="project" value="TreeGrafter"/>
</dbReference>
<comment type="similarity">
    <text evidence="1">Belongs to the RdRP family.</text>
</comment>
<dbReference type="PANTHER" id="PTHR23079">
    <property type="entry name" value="RNA-DEPENDENT RNA POLYMERASE"/>
    <property type="match status" value="1"/>
</dbReference>
<dbReference type="Proteomes" id="UP000654918">
    <property type="component" value="Unassembled WGS sequence"/>
</dbReference>
<reference evidence="3" key="1">
    <citation type="journal article" date="2020" name="Phytopathology">
        <title>Genome Sequence Resources of Colletotrichum truncatum, C. plurivorum, C. musicola, and C. sojae: Four Species Pathogenic to Soybean (Glycine max).</title>
        <authorList>
            <person name="Rogerio F."/>
            <person name="Boufleur T.R."/>
            <person name="Ciampi-Guillardi M."/>
            <person name="Sukno S.A."/>
            <person name="Thon M.R."/>
            <person name="Massola Junior N.S."/>
            <person name="Baroncelli R."/>
        </authorList>
    </citation>
    <scope>NUCLEOTIDE SEQUENCE</scope>
    <source>
        <strain evidence="3">LFN00145</strain>
    </source>
</reference>
<dbReference type="GO" id="GO:0003968">
    <property type="term" value="F:RNA-directed RNA polymerase activity"/>
    <property type="evidence" value="ECO:0007669"/>
    <property type="project" value="UniProtKB-KW"/>
</dbReference>
<name>A0A8H6KPU3_9PEZI</name>
<dbReference type="EC" id="2.7.7.48" evidence="1"/>
<keyword evidence="1" id="KW-0808">Transferase</keyword>
<protein>
    <recommendedName>
        <fullName evidence="1">RNA-dependent RNA polymerase</fullName>
        <ecNumber evidence="1">2.7.7.48</ecNumber>
    </recommendedName>
</protein>
<evidence type="ECO:0000256" key="1">
    <source>
        <dbReference type="RuleBase" id="RU363098"/>
    </source>
</evidence>
<keyword evidence="1 3" id="KW-0696">RNA-directed RNA polymerase</keyword>
<dbReference type="AlphaFoldDB" id="A0A8H6KPU3"/>
<organism evidence="3 4">
    <name type="scientific">Colletotrichum plurivorum</name>
    <dbReference type="NCBI Taxonomy" id="2175906"/>
    <lineage>
        <taxon>Eukaryota</taxon>
        <taxon>Fungi</taxon>
        <taxon>Dikarya</taxon>
        <taxon>Ascomycota</taxon>
        <taxon>Pezizomycotina</taxon>
        <taxon>Sordariomycetes</taxon>
        <taxon>Hypocreomycetidae</taxon>
        <taxon>Glomerellales</taxon>
        <taxon>Glomerellaceae</taxon>
        <taxon>Colletotrichum</taxon>
        <taxon>Colletotrichum orchidearum species complex</taxon>
    </lineage>
</organism>
<evidence type="ECO:0000259" key="2">
    <source>
        <dbReference type="Pfam" id="PF05183"/>
    </source>
</evidence>
<comment type="caution">
    <text evidence="3">The sequence shown here is derived from an EMBL/GenBank/DDBJ whole genome shotgun (WGS) entry which is preliminary data.</text>
</comment>
<dbReference type="PANTHER" id="PTHR23079:SF17">
    <property type="entry name" value="RNA-DEPENDENT RNA POLYMERASE"/>
    <property type="match status" value="1"/>
</dbReference>
<dbReference type="InterPro" id="IPR057596">
    <property type="entry name" value="RDRP_core"/>
</dbReference>
<keyword evidence="1" id="KW-0694">RNA-binding</keyword>
<evidence type="ECO:0000313" key="3">
    <source>
        <dbReference type="EMBL" id="KAF6834716.1"/>
    </source>
</evidence>
<feature type="domain" description="RDRP core" evidence="2">
    <location>
        <begin position="2"/>
        <end position="353"/>
    </location>
</feature>
<dbReference type="InterPro" id="IPR007855">
    <property type="entry name" value="RDRP"/>
</dbReference>
<gene>
    <name evidence="3" type="ORF">CPLU01_04810</name>
</gene>
<accession>A0A8H6KPU3</accession>
<dbReference type="Pfam" id="PF05183">
    <property type="entry name" value="RdRP"/>
    <property type="match status" value="1"/>
</dbReference>
<sequence>MVTPTRVTLHGPELEPLNRILRKYPDHSDYFMRVQFCDEDGADLFVTPKASFDQVFHRYRDILKNGISVAGRIYQFLGFSHSSLRSHAAWFLAPFYFRGELQLYQNIIKSLIQIPAKCAARIGQAFSETPSFISLEETGIQWRNIPDVKKQDGDIQRIFSDGVGTISQDALELTWPRLLQGGSIPTCLQIRWGGVKGMLSLDTRLRGRVMCIRTESMEKFPSRDKHNLEICDAASRPLRLVLNRQMIKIMEDLGVENSFFLRLQAIELDRLRAVTTDAYNTGTFLHMQGIGLNCFLPTFIKALDKYGIDYRQDDFLRIVVESVVLRELRLLKHKARIPVSKGVTLFGIMDETGSEGG</sequence>
<comment type="catalytic activity">
    <reaction evidence="1">
        <text>RNA(n) + a ribonucleoside 5'-triphosphate = RNA(n+1) + diphosphate</text>
        <dbReference type="Rhea" id="RHEA:21248"/>
        <dbReference type="Rhea" id="RHEA-COMP:14527"/>
        <dbReference type="Rhea" id="RHEA-COMP:17342"/>
        <dbReference type="ChEBI" id="CHEBI:33019"/>
        <dbReference type="ChEBI" id="CHEBI:61557"/>
        <dbReference type="ChEBI" id="CHEBI:140395"/>
        <dbReference type="EC" id="2.7.7.48"/>
    </reaction>
</comment>
<dbReference type="GO" id="GO:0031380">
    <property type="term" value="C:nuclear RNA-directed RNA polymerase complex"/>
    <property type="evidence" value="ECO:0007669"/>
    <property type="project" value="TreeGrafter"/>
</dbReference>
<keyword evidence="4" id="KW-1185">Reference proteome</keyword>
<evidence type="ECO:0000313" key="4">
    <source>
        <dbReference type="Proteomes" id="UP000654918"/>
    </source>
</evidence>
<proteinExistence type="inferred from homology"/>
<keyword evidence="1" id="KW-0548">Nucleotidyltransferase</keyword>